<dbReference type="Gene3D" id="3.40.190.150">
    <property type="entry name" value="Bordetella uptake gene, domain 1"/>
    <property type="match status" value="1"/>
</dbReference>
<dbReference type="InterPro" id="IPR042100">
    <property type="entry name" value="Bug_dom1"/>
</dbReference>
<dbReference type="CDD" id="cd07012">
    <property type="entry name" value="PBP2_Bug_TTT"/>
    <property type="match status" value="1"/>
</dbReference>
<dbReference type="InterPro" id="IPR027417">
    <property type="entry name" value="P-loop_NTPase"/>
</dbReference>
<evidence type="ECO:0000256" key="1">
    <source>
        <dbReference type="ARBA" id="ARBA00006987"/>
    </source>
</evidence>
<gene>
    <name evidence="2" type="ORF">HELGO_WM62948</name>
</gene>
<organism evidence="2">
    <name type="scientific">uncultured Thiotrichaceae bacterium</name>
    <dbReference type="NCBI Taxonomy" id="298394"/>
    <lineage>
        <taxon>Bacteria</taxon>
        <taxon>Pseudomonadati</taxon>
        <taxon>Pseudomonadota</taxon>
        <taxon>Gammaproteobacteria</taxon>
        <taxon>Thiotrichales</taxon>
        <taxon>Thiotrichaceae</taxon>
        <taxon>environmental samples</taxon>
    </lineage>
</organism>
<evidence type="ECO:0000313" key="2">
    <source>
        <dbReference type="EMBL" id="CAA6825908.1"/>
    </source>
</evidence>
<proteinExistence type="inferred from homology"/>
<accession>A0A6S6UCN6</accession>
<comment type="similarity">
    <text evidence="1">Belongs to the UPF0065 (bug) family.</text>
</comment>
<reference evidence="2" key="1">
    <citation type="submission" date="2020-01" db="EMBL/GenBank/DDBJ databases">
        <authorList>
            <person name="Meier V. D."/>
            <person name="Meier V D."/>
        </authorList>
    </citation>
    <scope>NUCLEOTIDE SEQUENCE</scope>
    <source>
        <strain evidence="2">HLG_WM_MAG_08</strain>
    </source>
</reference>
<dbReference type="Pfam" id="PF03401">
    <property type="entry name" value="TctC"/>
    <property type="match status" value="1"/>
</dbReference>
<dbReference type="Gene3D" id="3.40.50.300">
    <property type="entry name" value="P-loop containing nucleotide triphosphate hydrolases"/>
    <property type="match status" value="2"/>
</dbReference>
<name>A0A6S6UCN6_9GAMM</name>
<dbReference type="EMBL" id="CACVAV010000411">
    <property type="protein sequence ID" value="CAA6825908.1"/>
    <property type="molecule type" value="Genomic_DNA"/>
</dbReference>
<dbReference type="PANTHER" id="PTHR42928:SF5">
    <property type="entry name" value="BLR1237 PROTEIN"/>
    <property type="match status" value="1"/>
</dbReference>
<dbReference type="PANTHER" id="PTHR42928">
    <property type="entry name" value="TRICARBOXYLATE-BINDING PROTEIN"/>
    <property type="match status" value="1"/>
</dbReference>
<protein>
    <submittedName>
        <fullName evidence="2">Tricarboxylate transport protein TctC</fullName>
    </submittedName>
</protein>
<dbReference type="SUPFAM" id="SSF52540">
    <property type="entry name" value="P-loop containing nucleoside triphosphate hydrolases"/>
    <property type="match status" value="1"/>
</dbReference>
<dbReference type="InterPro" id="IPR005064">
    <property type="entry name" value="BUG"/>
</dbReference>
<dbReference type="AlphaFoldDB" id="A0A6S6UCN6"/>
<sequence length="805" mass="89790">AVIVEDNNEARSFAKIISGLLPPSQGEVAFGDVGIATIPESPLRQNLGFVTAPPYLFNAALSYNLGYGLNHISPKIQSHQQVELDAAVKAGTSPDWFDETFDCVWTDLARLGAEEWLEVLGWIYEQMSVVNASEQMVNLALREVFNPANYGDAVFGDFPQKLLALRPVLQQRLQENEHSHYLEVFQSSTFLHHSSMEENLIFGYCLSNDEHSREILIEALTVKLIAHDIFEDSHSIATVVLQQLLDGYNNATLSQHIIQKFNLSDHTEFSRLQHLNNLPKIAFNRREKRNINNSKELIEVFLKIVPADWSGIEFSASYENSVVAIRQELIEHLKSVDEISYYTFNENIYHPGLSVMNNILFGRFDEGNTEAFQILQTHVTDLVREEKFEANLVQLVIINNQAGVGGTRIPQSTRHTLNLARTLMKKPSILIMHDALLPLSQAQQATILNNIKTSRPDMSLIWISSEPQHTGYFDQVYQLNKTLHPVNARQQSAHNYPEHPISLLVAYNAGGATDYQARIVTMMAAAMNAQNEAKYLGQPLVVVNHPGKGGQDGWNHFIDNSASDGYELAVYNIPHVIAQAIIAPDTVSYTLDQLEPLVNWGADPAVFIVSTNSPFHSMKDVLRFVKKRPGKLTLSGAGLYTGHHIAALQLNKATGIKARYVSGGGGDNALKMVARRQVIAGFNNLSDAYRYRGQIRVLGIADLTRNNEFFPDVPTLIEQGIDVDDASVNFRGIMAPKGLPEDQLAYLAKQMSAMFADELVVEKMSEAGAPLHIMNSEAIREMWLKRQSLVADLITDIKGKTMKPL</sequence>
<dbReference type="Gene3D" id="3.40.190.10">
    <property type="entry name" value="Periplasmic binding protein-like II"/>
    <property type="match status" value="1"/>
</dbReference>
<feature type="non-terminal residue" evidence="2">
    <location>
        <position position="1"/>
    </location>
</feature>